<feature type="region of interest" description="Disordered" evidence="1">
    <location>
        <begin position="15"/>
        <end position="45"/>
    </location>
</feature>
<dbReference type="PROSITE" id="PS51186">
    <property type="entry name" value="GNAT"/>
    <property type="match status" value="1"/>
</dbReference>
<dbReference type="RefSeq" id="XP_003291877.1">
    <property type="nucleotide sequence ID" value="XM_003291829.1"/>
</dbReference>
<dbReference type="VEuPathDB" id="AmoebaDB:DICPUDRAFT_156527"/>
<evidence type="ECO:0000256" key="1">
    <source>
        <dbReference type="SAM" id="MobiDB-lite"/>
    </source>
</evidence>
<accession>F0ZWT3</accession>
<dbReference type="GO" id="GO:0016747">
    <property type="term" value="F:acyltransferase activity, transferring groups other than amino-acyl groups"/>
    <property type="evidence" value="ECO:0007669"/>
    <property type="project" value="InterPro"/>
</dbReference>
<dbReference type="Gene3D" id="3.40.630.30">
    <property type="match status" value="1"/>
</dbReference>
<dbReference type="Proteomes" id="UP000001064">
    <property type="component" value="Unassembled WGS sequence"/>
</dbReference>
<dbReference type="AlphaFoldDB" id="F0ZWT3"/>
<evidence type="ECO:0000259" key="2">
    <source>
        <dbReference type="PROSITE" id="PS51186"/>
    </source>
</evidence>
<dbReference type="EMBL" id="GL871243">
    <property type="protein sequence ID" value="EGC31593.1"/>
    <property type="molecule type" value="Genomic_DNA"/>
</dbReference>
<feature type="domain" description="N-acetyltransferase" evidence="2">
    <location>
        <begin position="180"/>
        <end position="338"/>
    </location>
</feature>
<dbReference type="FunCoup" id="F0ZWT3">
    <property type="interactions" value="398"/>
</dbReference>
<gene>
    <name evidence="3" type="ORF">DICPUDRAFT_156527</name>
</gene>
<reference evidence="4" key="1">
    <citation type="journal article" date="2011" name="Genome Biol.">
        <title>Comparative genomics of the social amoebae Dictyostelium discoideum and Dictyostelium purpureum.</title>
        <authorList>
            <consortium name="US DOE Joint Genome Institute (JGI-PGF)"/>
            <person name="Sucgang R."/>
            <person name="Kuo A."/>
            <person name="Tian X."/>
            <person name="Salerno W."/>
            <person name="Parikh A."/>
            <person name="Feasley C.L."/>
            <person name="Dalin E."/>
            <person name="Tu H."/>
            <person name="Huang E."/>
            <person name="Barry K."/>
            <person name="Lindquist E."/>
            <person name="Shapiro H."/>
            <person name="Bruce D."/>
            <person name="Schmutz J."/>
            <person name="Salamov A."/>
            <person name="Fey P."/>
            <person name="Gaudet P."/>
            <person name="Anjard C."/>
            <person name="Babu M.M."/>
            <person name="Basu S."/>
            <person name="Bushmanova Y."/>
            <person name="van der Wel H."/>
            <person name="Katoh-Kurasawa M."/>
            <person name="Dinh C."/>
            <person name="Coutinho P.M."/>
            <person name="Saito T."/>
            <person name="Elias M."/>
            <person name="Schaap P."/>
            <person name="Kay R.R."/>
            <person name="Henrissat B."/>
            <person name="Eichinger L."/>
            <person name="Rivero F."/>
            <person name="Putnam N.H."/>
            <person name="West C.M."/>
            <person name="Loomis W.F."/>
            <person name="Chisholm R.L."/>
            <person name="Shaulsky G."/>
            <person name="Strassmann J.E."/>
            <person name="Queller D.C."/>
            <person name="Kuspa A."/>
            <person name="Grigoriev I.V."/>
        </authorList>
    </citation>
    <scope>NUCLEOTIDE SEQUENCE [LARGE SCALE GENOMIC DNA]</scope>
    <source>
        <strain evidence="4">QSDP1</strain>
    </source>
</reference>
<dbReference type="InParanoid" id="F0ZWT3"/>
<dbReference type="InterPro" id="IPR016181">
    <property type="entry name" value="Acyl_CoA_acyltransferase"/>
</dbReference>
<dbReference type="KEGG" id="dpp:DICPUDRAFT_156527"/>
<dbReference type="SUPFAM" id="SSF55729">
    <property type="entry name" value="Acyl-CoA N-acyltransferases (Nat)"/>
    <property type="match status" value="1"/>
</dbReference>
<evidence type="ECO:0000313" key="4">
    <source>
        <dbReference type="Proteomes" id="UP000001064"/>
    </source>
</evidence>
<dbReference type="GeneID" id="10505624"/>
<dbReference type="InterPro" id="IPR000182">
    <property type="entry name" value="GNAT_dom"/>
</dbReference>
<proteinExistence type="predicted"/>
<evidence type="ECO:0000313" key="3">
    <source>
        <dbReference type="EMBL" id="EGC31593.1"/>
    </source>
</evidence>
<dbReference type="OrthoDB" id="20745at2759"/>
<dbReference type="eggNOG" id="ENOG502RDRW">
    <property type="taxonomic scope" value="Eukaryota"/>
</dbReference>
<dbReference type="Pfam" id="PF00583">
    <property type="entry name" value="Acetyltransf_1"/>
    <property type="match status" value="1"/>
</dbReference>
<organism evidence="3 4">
    <name type="scientific">Dictyostelium purpureum</name>
    <name type="common">Slime mold</name>
    <dbReference type="NCBI Taxonomy" id="5786"/>
    <lineage>
        <taxon>Eukaryota</taxon>
        <taxon>Amoebozoa</taxon>
        <taxon>Evosea</taxon>
        <taxon>Eumycetozoa</taxon>
        <taxon>Dictyostelia</taxon>
        <taxon>Dictyosteliales</taxon>
        <taxon>Dictyosteliaceae</taxon>
        <taxon>Dictyostelium</taxon>
    </lineage>
</organism>
<name>F0ZWT3_DICPU</name>
<sequence>MSTLILKSNTDTNFFSSSSSNNNSNKTTTTQSNDESSSSLLSSSSPSTIVSLMNQINGTLSGEVNDPSTLSLAPLTQMMSFAALAPSTSEFAINLAQGTMESSLVNNNDLIELRRTPGESNSLNPNDVVIVDDFRPGSNQTIVPIVLSHSTKVPDPADAEVSRLLQLKSSLSRTVTVDGYVFREVFDPDQDEGCKQALQLYSQSFFEPTEPSVNHIANLARSHFYRILIMEDENQKVLACAFIVEIHEYKCYHIDYLCVRPDSRGGGLGGKFFKQLSNYLRTEQRYLMITLESETKMVGWYLKQSCLHLNVMSDQFTDETGETLYWWLLIVPLGKVIDDNSDSDTDSDEPLSSVSALPPASLSLKKRSKSYILHNGSIFYEFNQYTLKTIVTAVKSLLLFVSVKK</sequence>
<keyword evidence="4" id="KW-1185">Reference proteome</keyword>
<protein>
    <recommendedName>
        <fullName evidence="2">N-acetyltransferase domain-containing protein</fullName>
    </recommendedName>
</protein>